<dbReference type="EMBL" id="JACHNU010000001">
    <property type="protein sequence ID" value="MBB4661922.1"/>
    <property type="molecule type" value="Genomic_DNA"/>
</dbReference>
<sequence length="455" mass="45327">MPHRRRSTHGPTAIRRRQIALVLVALLALAAGIAIGAGSGGDGDGRAGGSAATSAGAPGASGGGQGAGGSRDEGAPTGGDDAAGTGEGGAPADDESAGGGEGGAPAGEDAAGGDAAAAERARGRVERMSLERQVGELLVISFSGTTPPQYVLDALRGRRAAGVILFGPNAPSAASVRALSARVQRAAGGDAIVSLDQEGGDIRTLKFAPPQRGQASQPGPAAAAASARAAARALRQVGVNVTLGPVADVALAPGSFMASRVYRGGPEEVGRSVAAAVGAYRRAGIETTPKHFPGVGAATQNTDFGSAAIDRTRAQLLAEELVPFRAAIDAGARLVMVGHARMTGIDPGRIASQSRAVVRGLLRDELGFDGVVMTDSLEAEAVDAATPGDRDVGAAAVRSLAAGCDLLLLTGAGSFPLAREALIAAARADRRIRARVAESAARVLLLRERLAQREG</sequence>
<comment type="similarity">
    <text evidence="1">Belongs to the glycosyl hydrolase 3 family.</text>
</comment>
<keyword evidence="7" id="KW-1185">Reference proteome</keyword>
<dbReference type="Proteomes" id="UP000585272">
    <property type="component" value="Unassembled WGS sequence"/>
</dbReference>
<dbReference type="GO" id="GO:0004563">
    <property type="term" value="F:beta-N-acetylhexosaminidase activity"/>
    <property type="evidence" value="ECO:0007669"/>
    <property type="project" value="UniProtKB-EC"/>
</dbReference>
<dbReference type="InterPro" id="IPR036962">
    <property type="entry name" value="Glyco_hydro_3_N_sf"/>
</dbReference>
<accession>A0A840IBB3</accession>
<evidence type="ECO:0000256" key="2">
    <source>
        <dbReference type="ARBA" id="ARBA00022801"/>
    </source>
</evidence>
<keyword evidence="3 6" id="KW-0326">Glycosidase</keyword>
<reference evidence="6 7" key="1">
    <citation type="submission" date="2020-08" db="EMBL/GenBank/DDBJ databases">
        <title>Genomic Encyclopedia of Archaeal and Bacterial Type Strains, Phase II (KMG-II): from individual species to whole genera.</title>
        <authorList>
            <person name="Goeker M."/>
        </authorList>
    </citation>
    <scope>NUCLEOTIDE SEQUENCE [LARGE SCALE GENOMIC DNA]</scope>
    <source>
        <strain evidence="6 7">DSM 23288</strain>
    </source>
</reference>
<comment type="caution">
    <text evidence="6">The sequence shown here is derived from an EMBL/GenBank/DDBJ whole genome shotgun (WGS) entry which is preliminary data.</text>
</comment>
<feature type="compositionally biased region" description="Low complexity" evidence="4">
    <location>
        <begin position="49"/>
        <end position="58"/>
    </location>
</feature>
<dbReference type="EC" id="3.2.1.52" evidence="6"/>
<feature type="compositionally biased region" description="Low complexity" evidence="4">
    <location>
        <begin position="106"/>
        <end position="116"/>
    </location>
</feature>
<dbReference type="PANTHER" id="PTHR30480">
    <property type="entry name" value="BETA-HEXOSAMINIDASE-RELATED"/>
    <property type="match status" value="1"/>
</dbReference>
<dbReference type="InterPro" id="IPR017853">
    <property type="entry name" value="GH"/>
</dbReference>
<organism evidence="6 7">
    <name type="scientific">Conexibacter arvalis</name>
    <dbReference type="NCBI Taxonomy" id="912552"/>
    <lineage>
        <taxon>Bacteria</taxon>
        <taxon>Bacillati</taxon>
        <taxon>Actinomycetota</taxon>
        <taxon>Thermoleophilia</taxon>
        <taxon>Solirubrobacterales</taxon>
        <taxon>Conexibacteraceae</taxon>
        <taxon>Conexibacter</taxon>
    </lineage>
</organism>
<evidence type="ECO:0000259" key="5">
    <source>
        <dbReference type="Pfam" id="PF00933"/>
    </source>
</evidence>
<dbReference type="GO" id="GO:0005975">
    <property type="term" value="P:carbohydrate metabolic process"/>
    <property type="evidence" value="ECO:0007669"/>
    <property type="project" value="InterPro"/>
</dbReference>
<evidence type="ECO:0000256" key="4">
    <source>
        <dbReference type="SAM" id="MobiDB-lite"/>
    </source>
</evidence>
<dbReference type="GO" id="GO:0009254">
    <property type="term" value="P:peptidoglycan turnover"/>
    <property type="evidence" value="ECO:0007669"/>
    <property type="project" value="TreeGrafter"/>
</dbReference>
<evidence type="ECO:0000256" key="3">
    <source>
        <dbReference type="ARBA" id="ARBA00023295"/>
    </source>
</evidence>
<evidence type="ECO:0000256" key="1">
    <source>
        <dbReference type="ARBA" id="ARBA00005336"/>
    </source>
</evidence>
<proteinExistence type="inferred from homology"/>
<feature type="domain" description="Glycoside hydrolase family 3 N-terminal" evidence="5">
    <location>
        <begin position="130"/>
        <end position="444"/>
    </location>
</feature>
<keyword evidence="2 6" id="KW-0378">Hydrolase</keyword>
<dbReference type="AlphaFoldDB" id="A0A840IBB3"/>
<feature type="region of interest" description="Disordered" evidence="4">
    <location>
        <begin position="40"/>
        <end position="122"/>
    </location>
</feature>
<dbReference type="RefSeq" id="WP_183340496.1">
    <property type="nucleotide sequence ID" value="NZ_JACHNU010000001.1"/>
</dbReference>
<dbReference type="PANTHER" id="PTHR30480:SF16">
    <property type="entry name" value="GLYCOSIDE HYDROLASE FAMILY 3 DOMAIN PROTEIN"/>
    <property type="match status" value="1"/>
</dbReference>
<dbReference type="Pfam" id="PF00933">
    <property type="entry name" value="Glyco_hydro_3"/>
    <property type="match status" value="1"/>
</dbReference>
<evidence type="ECO:0000313" key="7">
    <source>
        <dbReference type="Proteomes" id="UP000585272"/>
    </source>
</evidence>
<dbReference type="Gene3D" id="3.20.20.300">
    <property type="entry name" value="Glycoside hydrolase, family 3, N-terminal domain"/>
    <property type="match status" value="1"/>
</dbReference>
<dbReference type="SUPFAM" id="SSF51445">
    <property type="entry name" value="(Trans)glycosidases"/>
    <property type="match status" value="1"/>
</dbReference>
<evidence type="ECO:0000313" key="6">
    <source>
        <dbReference type="EMBL" id="MBB4661922.1"/>
    </source>
</evidence>
<feature type="compositionally biased region" description="Gly residues" evidence="4">
    <location>
        <begin position="59"/>
        <end position="69"/>
    </location>
</feature>
<dbReference type="InterPro" id="IPR050226">
    <property type="entry name" value="NagZ_Beta-hexosaminidase"/>
</dbReference>
<name>A0A840IBB3_9ACTN</name>
<protein>
    <submittedName>
        <fullName evidence="6">Beta-N-acetylhexosaminidase</fullName>
        <ecNumber evidence="6">3.2.1.52</ecNumber>
    </submittedName>
</protein>
<dbReference type="InterPro" id="IPR001764">
    <property type="entry name" value="Glyco_hydro_3_N"/>
</dbReference>
<gene>
    <name evidence="6" type="ORF">BDZ31_001495</name>
</gene>